<dbReference type="GO" id="GO:0007283">
    <property type="term" value="P:spermatogenesis"/>
    <property type="evidence" value="ECO:0007669"/>
    <property type="project" value="UniProtKB-KW"/>
</dbReference>
<dbReference type="GO" id="GO:0042078">
    <property type="term" value="P:germ-line stem cell division"/>
    <property type="evidence" value="ECO:0007669"/>
    <property type="project" value="TreeGrafter"/>
</dbReference>
<sequence length="1267" mass="145049">MENQIFITYFSNPHKFWYKPFHPGSKKKQLKQLQDAVDEYCEQHYMKQELVDYEPVFGEVVAYFEPSLARWTRCCVDGIREEDKRMRTYRVWLIDEGYPKNVDMEHLKPLPEEFQDKSTSSVKQGAIKNILPAHCVYHPLEEEFRKAICLSWNKSANKMIQSLIDEIQKICFANVSSYQFGKESKDFGDLLFYTNSKTFNAMDVLSQWGMGLIVDSETFLHHMFERKSINSPASSLVSELLDDSSSFGMTVNKHKQYVVSNELNERHFDESVSMVGVTVNQPSVVLDKQSNSVENNSLSTTTLQNEDNNGAESSETGTKLSKLRRKIQHQMAQRMKSVPLNDCKEKTHAKPTLQATTASTMLFKTTTEQHYRATPLQDEHVDPLARIRISPQSLTIDVAQSAQAEYELMHIKPMKPTVQQSPTMRELVPIPQHTPPLVKEVNVQASAGGGSAPKFMQKIAKVKANLNQQKQIVPVSEQSAPSAMGFSPAGIPISSLLAPMKMPTSGSNASLKRFEKVIQDEKCLFSRRSHYRVLVHGSKLPNPIDRIEAANFTPRVHQNLEQLGITKIHRLQAFSWPHILRDNSFICINGATTGKTFAYLPAVCSVVQRQVEESLVPPIAGPVAIIICHSSREAQRIAFFCRTMLNSVAHPELTVLECYGIRNVTKNCNLLFNGCAILVTTAPSYRRLYERVPEAFNRKRIQTVVIDNIEKIWSNFAPEIRLLCKTCEKEGLQMIITAGYWIPVLAIFLQRYHNMIICIGAFIEAAVYAKALFSFRLSASDDQKEIELIRQLRQHNYRNERTIVFGKDGNDLFPIVTTLKQNSINHIVCNERSVLQQHAGFMNWDEQLPGDMVVFVCSDEMLGDLKITKAQHIIHYSLPSTWSTFTRRYACSFEYYESPYLPCDSKQAKGKPSSLVLLNENNNQELPRLVDFLELHLPKVSKKLLEYAKKIRSIHESAKIADGRAVSMLCTHVLGFAVCRSIPNCVFRHALTPNDMAIETVPINGKIRLKICHVFSPAHYAVHLEAHQPVSANNWIVLNDNRRYMMQDIAVQAYYANEDRHQMHGEPRRNELCAVYHEQSYSRCRIINYDEMSMDNCEVQLQLIDTGRIVHVKSSALLFLPEQFCKLPGQALNVRIASLVPHDYEQDWDKTATLTVRQWIEDHANRSNCFIESNVLLVIKDTVWIDDLYLTEQLQGVKAMVTTKRIGATVISKQFGIGDKKSFEQIRQIVCDCEKSLRYEIQEKKSRRRKTSKRNWMSQTIWKNWER</sequence>
<keyword evidence="10" id="KW-0943">RNA-mediated gene silencing</keyword>
<dbReference type="EnsemblMetazoa" id="AFUN021183-RA">
    <property type="protein sequence ID" value="AFUN021183-PA"/>
    <property type="gene ID" value="AFUN021183"/>
</dbReference>
<evidence type="ECO:0000256" key="9">
    <source>
        <dbReference type="ARBA" id="ARBA00022871"/>
    </source>
</evidence>
<dbReference type="SMART" id="SM00333">
    <property type="entry name" value="TUDOR"/>
    <property type="match status" value="2"/>
</dbReference>
<evidence type="ECO:0000256" key="1">
    <source>
        <dbReference type="ARBA" id="ARBA00012552"/>
    </source>
</evidence>
<dbReference type="Gene3D" id="3.40.50.300">
    <property type="entry name" value="P-loop containing nucleotide triphosphate hydrolases"/>
    <property type="match status" value="1"/>
</dbReference>
<evidence type="ECO:0000256" key="4">
    <source>
        <dbReference type="ARBA" id="ARBA00022741"/>
    </source>
</evidence>
<evidence type="ECO:0000256" key="8">
    <source>
        <dbReference type="ARBA" id="ARBA00022840"/>
    </source>
</evidence>
<evidence type="ECO:0000256" key="7">
    <source>
        <dbReference type="ARBA" id="ARBA00022806"/>
    </source>
</evidence>
<dbReference type="GO" id="GO:0051321">
    <property type="term" value="P:meiotic cell cycle"/>
    <property type="evidence" value="ECO:0007669"/>
    <property type="project" value="UniProtKB-KW"/>
</dbReference>
<protein>
    <recommendedName>
        <fullName evidence="1">RNA helicase</fullName>
        <ecNumber evidence="1">3.6.4.13</ecNumber>
    </recommendedName>
</protein>
<keyword evidence="11" id="KW-0469">Meiosis</keyword>
<evidence type="ECO:0000256" key="10">
    <source>
        <dbReference type="ARBA" id="ARBA00023158"/>
    </source>
</evidence>
<dbReference type="GO" id="GO:0031047">
    <property type="term" value="P:regulatory ncRNA-mediated gene silencing"/>
    <property type="evidence" value="ECO:0007669"/>
    <property type="project" value="UniProtKB-KW"/>
</dbReference>
<dbReference type="InterPro" id="IPR027417">
    <property type="entry name" value="P-loop_NTPase"/>
</dbReference>
<dbReference type="GO" id="GO:0003724">
    <property type="term" value="F:RNA helicase activity"/>
    <property type="evidence" value="ECO:0007669"/>
    <property type="project" value="UniProtKB-EC"/>
</dbReference>
<evidence type="ECO:0000256" key="6">
    <source>
        <dbReference type="ARBA" id="ARBA00022801"/>
    </source>
</evidence>
<organism evidence="15">
    <name type="scientific">Anopheles funestus</name>
    <name type="common">African malaria mosquito</name>
    <dbReference type="NCBI Taxonomy" id="62324"/>
    <lineage>
        <taxon>Eukaryota</taxon>
        <taxon>Metazoa</taxon>
        <taxon>Ecdysozoa</taxon>
        <taxon>Arthropoda</taxon>
        <taxon>Hexapoda</taxon>
        <taxon>Insecta</taxon>
        <taxon>Pterygota</taxon>
        <taxon>Neoptera</taxon>
        <taxon>Endopterygota</taxon>
        <taxon>Diptera</taxon>
        <taxon>Nematocera</taxon>
        <taxon>Culicoidea</taxon>
        <taxon>Culicidae</taxon>
        <taxon>Anophelinae</taxon>
        <taxon>Anopheles</taxon>
    </lineage>
</organism>
<dbReference type="EC" id="3.6.4.13" evidence="1"/>
<keyword evidence="8" id="KW-0067">ATP-binding</keyword>
<dbReference type="PANTHER" id="PTHR22655:SF2">
    <property type="entry name" value="ATP-DEPENDENT RNA HELICASE TDRD12-RELATED"/>
    <property type="match status" value="1"/>
</dbReference>
<dbReference type="Gene3D" id="2.30.30.140">
    <property type="match status" value="2"/>
</dbReference>
<dbReference type="CDD" id="cd20379">
    <property type="entry name" value="Tudor_dTUD-like"/>
    <property type="match status" value="1"/>
</dbReference>
<keyword evidence="7" id="KW-0347">Helicase</keyword>
<keyword evidence="5" id="KW-0221">Differentiation</keyword>
<feature type="domain" description="Tudor" evidence="14">
    <location>
        <begin position="53"/>
        <end position="115"/>
    </location>
</feature>
<evidence type="ECO:0000256" key="2">
    <source>
        <dbReference type="ARBA" id="ARBA00022473"/>
    </source>
</evidence>
<name>A0A4Y0BP78_ANOFN</name>
<keyword evidence="6" id="KW-0378">Hydrolase</keyword>
<dbReference type="PANTHER" id="PTHR22655">
    <property type="entry name" value="ATP-DEPENDENT RNA HELICASE TDRD12-RELATED"/>
    <property type="match status" value="1"/>
</dbReference>
<reference evidence="15" key="1">
    <citation type="submission" date="2020-05" db="UniProtKB">
        <authorList>
            <consortium name="EnsemblMetazoa"/>
        </authorList>
    </citation>
    <scope>IDENTIFICATION</scope>
    <source>
        <strain evidence="15">FUMOZ</strain>
    </source>
</reference>
<feature type="region of interest" description="Disordered" evidence="13">
    <location>
        <begin position="290"/>
        <end position="320"/>
    </location>
</feature>
<accession>A0A4Y0BP78</accession>
<evidence type="ECO:0000256" key="13">
    <source>
        <dbReference type="SAM" id="MobiDB-lite"/>
    </source>
</evidence>
<dbReference type="SUPFAM" id="SSF63748">
    <property type="entry name" value="Tudor/PWWP/MBT"/>
    <property type="match status" value="2"/>
</dbReference>
<dbReference type="InterPro" id="IPR035437">
    <property type="entry name" value="SNase_OB-fold_sf"/>
</dbReference>
<evidence type="ECO:0000256" key="3">
    <source>
        <dbReference type="ARBA" id="ARBA00022737"/>
    </source>
</evidence>
<dbReference type="GO" id="GO:0005524">
    <property type="term" value="F:ATP binding"/>
    <property type="evidence" value="ECO:0007669"/>
    <property type="project" value="UniProtKB-KW"/>
</dbReference>
<dbReference type="GO" id="GO:0016787">
    <property type="term" value="F:hydrolase activity"/>
    <property type="evidence" value="ECO:0007669"/>
    <property type="project" value="UniProtKB-KW"/>
</dbReference>
<evidence type="ECO:0000256" key="11">
    <source>
        <dbReference type="ARBA" id="ARBA00023254"/>
    </source>
</evidence>
<dbReference type="GO" id="GO:0005737">
    <property type="term" value="C:cytoplasm"/>
    <property type="evidence" value="ECO:0007669"/>
    <property type="project" value="UniProtKB-ARBA"/>
</dbReference>
<dbReference type="VEuPathDB" id="VectorBase:AFUN021183"/>
<dbReference type="Pfam" id="PF00270">
    <property type="entry name" value="DEAD"/>
    <property type="match status" value="1"/>
</dbReference>
<dbReference type="InterPro" id="IPR002999">
    <property type="entry name" value="Tudor"/>
</dbReference>
<dbReference type="Gene3D" id="2.40.50.90">
    <property type="match status" value="1"/>
</dbReference>
<dbReference type="STRING" id="62324.A0A4Y0BP78"/>
<keyword evidence="2" id="KW-0217">Developmental protein</keyword>
<keyword evidence="9" id="KW-0744">Spermatogenesis</keyword>
<evidence type="ECO:0000313" key="15">
    <source>
        <dbReference type="EnsemblMetazoa" id="AFUN021183-PA"/>
    </source>
</evidence>
<dbReference type="InterPro" id="IPR011545">
    <property type="entry name" value="DEAD/DEAH_box_helicase_dom"/>
</dbReference>
<evidence type="ECO:0000259" key="14">
    <source>
        <dbReference type="SMART" id="SM00333"/>
    </source>
</evidence>
<keyword evidence="4" id="KW-0547">Nucleotide-binding</keyword>
<feature type="compositionally biased region" description="Polar residues" evidence="13">
    <location>
        <begin position="290"/>
        <end position="319"/>
    </location>
</feature>
<dbReference type="Pfam" id="PF00567">
    <property type="entry name" value="TUDOR"/>
    <property type="match status" value="2"/>
</dbReference>
<dbReference type="AlphaFoldDB" id="A0A4Y0BP78"/>
<comment type="catalytic activity">
    <reaction evidence="12">
        <text>ATP + H2O = ADP + phosphate + H(+)</text>
        <dbReference type="Rhea" id="RHEA:13065"/>
        <dbReference type="ChEBI" id="CHEBI:15377"/>
        <dbReference type="ChEBI" id="CHEBI:15378"/>
        <dbReference type="ChEBI" id="CHEBI:30616"/>
        <dbReference type="ChEBI" id="CHEBI:43474"/>
        <dbReference type="ChEBI" id="CHEBI:456216"/>
        <dbReference type="EC" id="3.6.4.13"/>
    </reaction>
</comment>
<evidence type="ECO:0000256" key="12">
    <source>
        <dbReference type="ARBA" id="ARBA00047984"/>
    </source>
</evidence>
<keyword evidence="3" id="KW-0677">Repeat</keyword>
<dbReference type="VEuPathDB" id="VectorBase:AFUN2_011316"/>
<evidence type="ECO:0000256" key="5">
    <source>
        <dbReference type="ARBA" id="ARBA00022782"/>
    </source>
</evidence>
<proteinExistence type="predicted"/>
<dbReference type="GO" id="GO:0003676">
    <property type="term" value="F:nucleic acid binding"/>
    <property type="evidence" value="ECO:0007669"/>
    <property type="project" value="InterPro"/>
</dbReference>
<dbReference type="SUPFAM" id="SSF52540">
    <property type="entry name" value="P-loop containing nucleoside triphosphate hydrolases"/>
    <property type="match status" value="1"/>
</dbReference>
<feature type="domain" description="Tudor" evidence="14">
    <location>
        <begin position="1065"/>
        <end position="1125"/>
    </location>
</feature>